<dbReference type="Proteomes" id="UP000828390">
    <property type="component" value="Unassembled WGS sequence"/>
</dbReference>
<reference evidence="2" key="2">
    <citation type="submission" date="2020-11" db="EMBL/GenBank/DDBJ databases">
        <authorList>
            <person name="McCartney M.A."/>
            <person name="Auch B."/>
            <person name="Kono T."/>
            <person name="Mallez S."/>
            <person name="Becker A."/>
            <person name="Gohl D.M."/>
            <person name="Silverstein K.A.T."/>
            <person name="Koren S."/>
            <person name="Bechman K.B."/>
            <person name="Herman A."/>
            <person name="Abrahante J.E."/>
            <person name="Garbe J."/>
        </authorList>
    </citation>
    <scope>NUCLEOTIDE SEQUENCE</scope>
    <source>
        <strain evidence="2">Duluth1</strain>
        <tissue evidence="2">Whole animal</tissue>
    </source>
</reference>
<evidence type="ECO:0000313" key="3">
    <source>
        <dbReference type="Proteomes" id="UP000828390"/>
    </source>
</evidence>
<gene>
    <name evidence="2" type="ORF">DPMN_040559</name>
</gene>
<accession>A0A9D4CXY1</accession>
<protein>
    <recommendedName>
        <fullName evidence="1">NACHT domain-containing protein</fullName>
    </recommendedName>
</protein>
<dbReference type="Pfam" id="PF05729">
    <property type="entry name" value="NACHT"/>
    <property type="match status" value="1"/>
</dbReference>
<dbReference type="Gene3D" id="3.40.50.300">
    <property type="entry name" value="P-loop containing nucleotide triphosphate hydrolases"/>
    <property type="match status" value="1"/>
</dbReference>
<dbReference type="EMBL" id="JAIWYP010000011">
    <property type="protein sequence ID" value="KAH3734119.1"/>
    <property type="molecule type" value="Genomic_DNA"/>
</dbReference>
<dbReference type="PANTHER" id="PTHR46312">
    <property type="entry name" value="NACHT DOMAIN-CONTAINING PROTEIN"/>
    <property type="match status" value="1"/>
</dbReference>
<reference evidence="2" key="1">
    <citation type="journal article" date="2019" name="bioRxiv">
        <title>The Genome of the Zebra Mussel, Dreissena polymorpha: A Resource for Invasive Species Research.</title>
        <authorList>
            <person name="McCartney M.A."/>
            <person name="Auch B."/>
            <person name="Kono T."/>
            <person name="Mallez S."/>
            <person name="Zhang Y."/>
            <person name="Obille A."/>
            <person name="Becker A."/>
            <person name="Abrahante J.E."/>
            <person name="Garbe J."/>
            <person name="Badalamenti J.P."/>
            <person name="Herman A."/>
            <person name="Mangelson H."/>
            <person name="Liachko I."/>
            <person name="Sullivan S."/>
            <person name="Sone E.D."/>
            <person name="Koren S."/>
            <person name="Silverstein K.A.T."/>
            <person name="Beckman K.B."/>
            <person name="Gohl D.M."/>
        </authorList>
    </citation>
    <scope>NUCLEOTIDE SEQUENCE</scope>
    <source>
        <strain evidence="2">Duluth1</strain>
        <tissue evidence="2">Whole animal</tissue>
    </source>
</reference>
<evidence type="ECO:0000313" key="2">
    <source>
        <dbReference type="EMBL" id="KAH3734119.1"/>
    </source>
</evidence>
<dbReference type="PANTHER" id="PTHR46312:SF2">
    <property type="entry name" value="NUCLEOTIDE-BINDING OLIGOMERIZATION DOMAIN-CONTAINING PROTEIN 2-LIKE"/>
    <property type="match status" value="1"/>
</dbReference>
<dbReference type="SUPFAM" id="SSF52540">
    <property type="entry name" value="P-loop containing nucleoside triphosphate hydrolases"/>
    <property type="match status" value="1"/>
</dbReference>
<dbReference type="InterPro" id="IPR027897">
    <property type="entry name" value="DUF4559"/>
</dbReference>
<dbReference type="Pfam" id="PF15112">
    <property type="entry name" value="DUF4559"/>
    <property type="match status" value="1"/>
</dbReference>
<evidence type="ECO:0000259" key="1">
    <source>
        <dbReference type="PROSITE" id="PS50837"/>
    </source>
</evidence>
<dbReference type="PROSITE" id="PS50837">
    <property type="entry name" value="NACHT"/>
    <property type="match status" value="1"/>
</dbReference>
<sequence length="1575" mass="180104">MASLADVLSEKERTNWLKAWLALDIAKSGLQKFVQTEAQNFHTSIFSPIWSSMQAPASCIGCNTANLLKCPTPGVCNKRRPNSFCTAIHDTVENQTRACPLNICDQVRVEIEKYHRYNRPSWKCTSANQWASNPWEIAKSYFPPDGYERIRSIQETDFNGMISFMLNCSHFDRLFSFTIATAPNPPCLLTKARFICKNVRHSSEFKLTDAELHDHCTTLADILNDPYCLAQDQHAQEALRKLTMLQLETLQIPEMIRLLEHSTTQKCELLTLNAVNEIKAYVENIKRELETPTKKKSYIQDCEALKQRITKYYNTHLWHTPLSVLKPLQDIPLMDIYVPPKILKLENVNDQSQTDGMQLKTYKDILKRDTRNRPIFLRGDPGTGKSTFAAKLVLDWCYVSSNLEPTPDKETLFGDLHTLHEYDFLFLVTLRDSPDQREVMHMIKEQIIDNIYADMDQAKVYELLQEVMQKERCLLIQDGIDEWCHYKGKQCTPLLQTCYDRCTVLITTRPWKIAESIKDSNIGILLEIKGISNPYRLAENIFALTHSKHVECLEFKAYINTHALKEFLPVPMMLTIIACLWIDGVSLNGSLCKIFSTLLESLLKKVTHEHGFFDDSHLNCFKDTLFIKPNITCLKALAKVAFHSIFSFEREKSFVFSEKLLYQYLSHETEKENIHRFALHVGILTQRRSSPFKNTSATFSFVHRSIQEFLAAIYIADNMGVIDGDLSDFVTKSEDNHQYLSDVFKYLCGLNINAANNLSCVLYNHVARISTSQPHFFESRTFQKILISGYKEALANGFKQSQIHLRISHIYCDVSSSCKADFEIVTRILEANISNLRSWYILDDTLRPFKRFPEETKDITKDEINRRYTVLQGKYELFDLSPFANLERIHLIGIVKLLPKALCNLPNLKHITIHTYVTQIDCLDLSASQWLETVDVGHITVVLPTILHGTTLKFSGICDPLNLSLCHNLETVELSSEVKLTPNAISPQCNIKNLKVLGSCDRLNLPYNHYIQTLHISDCVRLLPVSLRGNIKQIKLNCICSGLDLSSCINLQDIELGTRITLAPLSVSLLPHAKKLKLNCTCDELDLQNCYNLEQIELGDKITLSPEALCGRFKHLKFNGKCFGLDLKYCNDLETIELGYDVNLLPGSFPCRMKSISLICKCVALDLSLCVSLTDIAIGERVTLEPTALSENVQHLDLQGVCSELDLSKCNKLKTIFAGSDITLTTNCLTNCKELTDLVLLGTYRELNLSLHTNLNKLQTTFKMESLSLKCNCQFRKNYSDTLDALQLNQNDIRGLGEDWYFLLNTVRDFNVRRINITSNKQRTDLFSIELFRKSMKGTTSNESKIKVVQMALISIEVSTSFLQRLFNSLLICTHNVNLQIERCQVSTLDNQNHFVEKLCINIFNGSFIINNMDNKLIEMYELLQGRFGQINENPVLLRSLVDEITPNIQIPHSRIHLIIVNKLLSSQQLRKLVFHLSTVDCPMACHLMLSCDFGSDVMHLRKGQMVSIEYVGIQAWKYVYSLRAERTIYIRTRQSYVSLVDDSDNMEALEDPFNFSMKALECPSNLSVRNCELC</sequence>
<feature type="domain" description="NACHT" evidence="1">
    <location>
        <begin position="373"/>
        <end position="482"/>
    </location>
</feature>
<name>A0A9D4CXY1_DREPO</name>
<proteinExistence type="predicted"/>
<dbReference type="InterPro" id="IPR027417">
    <property type="entry name" value="P-loop_NTPase"/>
</dbReference>
<keyword evidence="3" id="KW-1185">Reference proteome</keyword>
<organism evidence="2 3">
    <name type="scientific">Dreissena polymorpha</name>
    <name type="common">Zebra mussel</name>
    <name type="synonym">Mytilus polymorpha</name>
    <dbReference type="NCBI Taxonomy" id="45954"/>
    <lineage>
        <taxon>Eukaryota</taxon>
        <taxon>Metazoa</taxon>
        <taxon>Spiralia</taxon>
        <taxon>Lophotrochozoa</taxon>
        <taxon>Mollusca</taxon>
        <taxon>Bivalvia</taxon>
        <taxon>Autobranchia</taxon>
        <taxon>Heteroconchia</taxon>
        <taxon>Euheterodonta</taxon>
        <taxon>Imparidentia</taxon>
        <taxon>Neoheterodontei</taxon>
        <taxon>Myida</taxon>
        <taxon>Dreissenoidea</taxon>
        <taxon>Dreissenidae</taxon>
        <taxon>Dreissena</taxon>
    </lineage>
</organism>
<comment type="caution">
    <text evidence="2">The sequence shown here is derived from an EMBL/GenBank/DDBJ whole genome shotgun (WGS) entry which is preliminary data.</text>
</comment>
<dbReference type="OrthoDB" id="120976at2759"/>
<dbReference type="InterPro" id="IPR007111">
    <property type="entry name" value="NACHT_NTPase"/>
</dbReference>